<sequence>MRYLIVSIILFSLITVGCNNNNEIDFNQLVDSLVKAEKTMNSKELVTTTATSSSSSDGMINIRIMVEDRLTNEQAKELVFDFFDEIERGITDLNLFRKSYQINFDIKSEKDGDIIYKGQRNKGEEQIWWQF</sequence>
<dbReference type="Proteomes" id="UP000003094">
    <property type="component" value="Unassembled WGS sequence"/>
</dbReference>
<name>A0A2R9SUM3_9BACL</name>
<dbReference type="PROSITE" id="PS51257">
    <property type="entry name" value="PROKAR_LIPOPROTEIN"/>
    <property type="match status" value="1"/>
</dbReference>
<protein>
    <recommendedName>
        <fullName evidence="3">Lipoprotein</fullName>
    </recommendedName>
</protein>
<comment type="caution">
    <text evidence="1">The sequence shown here is derived from an EMBL/GenBank/DDBJ whole genome shotgun (WGS) entry which is preliminary data.</text>
</comment>
<dbReference type="KEGG" id="pvo:PVOR_15404"/>
<evidence type="ECO:0000313" key="1">
    <source>
        <dbReference type="EMBL" id="EFU41032.1"/>
    </source>
</evidence>
<dbReference type="AlphaFoldDB" id="A0A2R9SUM3"/>
<organism evidence="1 2">
    <name type="scientific">Paenibacillus vortex V453</name>
    <dbReference type="NCBI Taxonomy" id="715225"/>
    <lineage>
        <taxon>Bacteria</taxon>
        <taxon>Bacillati</taxon>
        <taxon>Bacillota</taxon>
        <taxon>Bacilli</taxon>
        <taxon>Bacillales</taxon>
        <taxon>Paenibacillaceae</taxon>
        <taxon>Paenibacillus</taxon>
    </lineage>
</organism>
<dbReference type="RefSeq" id="WP_006209876.1">
    <property type="nucleotide sequence ID" value="NZ_ADHJ01000023.1"/>
</dbReference>
<reference evidence="1 2" key="1">
    <citation type="journal article" date="2010" name="BMC Genomics">
        <title>Genome sequence of the pattern forming Paenibacillus vortex bacterium reveals potential for thriving in complex environments.</title>
        <authorList>
            <person name="Sirota-Madi A."/>
            <person name="Olender T."/>
            <person name="Helman Y."/>
            <person name="Ingham C."/>
            <person name="Brainis I."/>
            <person name="Roth D."/>
            <person name="Hagi E."/>
            <person name="Brodsky L."/>
            <person name="Leshkowitz D."/>
            <person name="Galatenko V."/>
            <person name="Nikolaev V."/>
            <person name="Mugasimangalam R.C."/>
            <person name="Bransburg-Zabary S."/>
            <person name="Gutnick D.L."/>
            <person name="Lancet D."/>
            <person name="Ben-Jacob E."/>
        </authorList>
    </citation>
    <scope>NUCLEOTIDE SEQUENCE [LARGE SCALE GENOMIC DNA]</scope>
    <source>
        <strain evidence="1 2">V453</strain>
    </source>
</reference>
<proteinExistence type="predicted"/>
<evidence type="ECO:0008006" key="3">
    <source>
        <dbReference type="Google" id="ProtNLM"/>
    </source>
</evidence>
<keyword evidence="2" id="KW-1185">Reference proteome</keyword>
<dbReference type="EMBL" id="ADHJ01000023">
    <property type="protein sequence ID" value="EFU41032.1"/>
    <property type="molecule type" value="Genomic_DNA"/>
</dbReference>
<gene>
    <name evidence="1" type="ORF">PVOR_15404</name>
</gene>
<evidence type="ECO:0000313" key="2">
    <source>
        <dbReference type="Proteomes" id="UP000003094"/>
    </source>
</evidence>
<accession>A0A2R9SUM3</accession>